<evidence type="ECO:0000256" key="5">
    <source>
        <dbReference type="ARBA" id="ARBA00022527"/>
    </source>
</evidence>
<evidence type="ECO:0000313" key="23">
    <source>
        <dbReference type="Proteomes" id="UP001419268"/>
    </source>
</evidence>
<dbReference type="PROSITE" id="PS00107">
    <property type="entry name" value="PROTEIN_KINASE_ATP"/>
    <property type="match status" value="1"/>
</dbReference>
<organism evidence="22 23">
    <name type="scientific">Stephania cephalantha</name>
    <dbReference type="NCBI Taxonomy" id="152367"/>
    <lineage>
        <taxon>Eukaryota</taxon>
        <taxon>Viridiplantae</taxon>
        <taxon>Streptophyta</taxon>
        <taxon>Embryophyta</taxon>
        <taxon>Tracheophyta</taxon>
        <taxon>Spermatophyta</taxon>
        <taxon>Magnoliopsida</taxon>
        <taxon>Ranunculales</taxon>
        <taxon>Menispermaceae</taxon>
        <taxon>Menispermoideae</taxon>
        <taxon>Cissampelideae</taxon>
        <taxon>Stephania</taxon>
    </lineage>
</organism>
<dbReference type="CDD" id="cd06899">
    <property type="entry name" value="lectin_legume_LecRK_Arcelin_ConA"/>
    <property type="match status" value="1"/>
</dbReference>
<evidence type="ECO:0000256" key="7">
    <source>
        <dbReference type="ARBA" id="ARBA00022692"/>
    </source>
</evidence>
<keyword evidence="15" id="KW-0675">Receptor</keyword>
<evidence type="ECO:0000256" key="9">
    <source>
        <dbReference type="ARBA" id="ARBA00022734"/>
    </source>
</evidence>
<dbReference type="Pfam" id="PF00139">
    <property type="entry name" value="Lectin_legB"/>
    <property type="match status" value="1"/>
</dbReference>
<evidence type="ECO:0000256" key="13">
    <source>
        <dbReference type="ARBA" id="ARBA00022989"/>
    </source>
</evidence>
<dbReference type="Gene3D" id="2.60.120.200">
    <property type="match status" value="1"/>
</dbReference>
<keyword evidence="14 20" id="KW-0472">Membrane</keyword>
<evidence type="ECO:0000256" key="4">
    <source>
        <dbReference type="ARBA" id="ARBA00012513"/>
    </source>
</evidence>
<evidence type="ECO:0000256" key="17">
    <source>
        <dbReference type="ARBA" id="ARBA00047899"/>
    </source>
</evidence>
<name>A0AAP0KUA3_9MAGN</name>
<dbReference type="FunFam" id="1.10.510.10:FF:000108">
    <property type="entry name" value="L-type lectin-domain containing receptor kinase S.4"/>
    <property type="match status" value="1"/>
</dbReference>
<protein>
    <recommendedName>
        <fullName evidence="4">non-specific serine/threonine protein kinase</fullName>
        <ecNumber evidence="4">2.7.11.1</ecNumber>
    </recommendedName>
</protein>
<dbReference type="GO" id="GO:0004674">
    <property type="term" value="F:protein serine/threonine kinase activity"/>
    <property type="evidence" value="ECO:0007669"/>
    <property type="project" value="UniProtKB-KW"/>
</dbReference>
<dbReference type="EMBL" id="JBBNAG010000002">
    <property type="protein sequence ID" value="KAK9158847.1"/>
    <property type="molecule type" value="Genomic_DNA"/>
</dbReference>
<dbReference type="InterPro" id="IPR011009">
    <property type="entry name" value="Kinase-like_dom_sf"/>
</dbReference>
<keyword evidence="8" id="KW-0732">Signal</keyword>
<comment type="catalytic activity">
    <reaction evidence="17">
        <text>L-threonyl-[protein] + ATP = O-phospho-L-threonyl-[protein] + ADP + H(+)</text>
        <dbReference type="Rhea" id="RHEA:46608"/>
        <dbReference type="Rhea" id="RHEA-COMP:11060"/>
        <dbReference type="Rhea" id="RHEA-COMP:11605"/>
        <dbReference type="ChEBI" id="CHEBI:15378"/>
        <dbReference type="ChEBI" id="CHEBI:30013"/>
        <dbReference type="ChEBI" id="CHEBI:30616"/>
        <dbReference type="ChEBI" id="CHEBI:61977"/>
        <dbReference type="ChEBI" id="CHEBI:456216"/>
        <dbReference type="EC" id="2.7.11.1"/>
    </reaction>
</comment>
<evidence type="ECO:0000256" key="10">
    <source>
        <dbReference type="ARBA" id="ARBA00022741"/>
    </source>
</evidence>
<comment type="similarity">
    <text evidence="2">In the N-terminal section; belongs to the leguminous lectin family.</text>
</comment>
<dbReference type="InterPro" id="IPR001220">
    <property type="entry name" value="Legume_lectin_dom"/>
</dbReference>
<feature type="domain" description="Protein kinase" evidence="21">
    <location>
        <begin position="348"/>
        <end position="624"/>
    </location>
</feature>
<feature type="transmembrane region" description="Helical" evidence="20">
    <location>
        <begin position="294"/>
        <end position="315"/>
    </location>
</feature>
<dbReference type="InterPro" id="IPR017441">
    <property type="entry name" value="Protein_kinase_ATP_BS"/>
</dbReference>
<comment type="catalytic activity">
    <reaction evidence="18">
        <text>L-seryl-[protein] + ATP = O-phospho-L-seryl-[protein] + ADP + H(+)</text>
        <dbReference type="Rhea" id="RHEA:17989"/>
        <dbReference type="Rhea" id="RHEA-COMP:9863"/>
        <dbReference type="Rhea" id="RHEA-COMP:11604"/>
        <dbReference type="ChEBI" id="CHEBI:15378"/>
        <dbReference type="ChEBI" id="CHEBI:29999"/>
        <dbReference type="ChEBI" id="CHEBI:30616"/>
        <dbReference type="ChEBI" id="CHEBI:83421"/>
        <dbReference type="ChEBI" id="CHEBI:456216"/>
        <dbReference type="EC" id="2.7.11.1"/>
    </reaction>
</comment>
<dbReference type="InterPro" id="IPR013320">
    <property type="entry name" value="ConA-like_dom_sf"/>
</dbReference>
<gene>
    <name evidence="22" type="ORF">Scep_005421</name>
</gene>
<proteinExistence type="inferred from homology"/>
<dbReference type="Gene3D" id="3.30.200.20">
    <property type="entry name" value="Phosphorylase Kinase, domain 1"/>
    <property type="match status" value="1"/>
</dbReference>
<comment type="caution">
    <text evidence="22">The sequence shown here is derived from an EMBL/GenBank/DDBJ whole genome shotgun (WGS) entry which is preliminary data.</text>
</comment>
<dbReference type="FunFam" id="2.60.120.200:FF:000051">
    <property type="entry name" value="L-type lectin-domain containing receptor kinase V.9"/>
    <property type="match status" value="1"/>
</dbReference>
<keyword evidence="10 19" id="KW-0547">Nucleotide-binding</keyword>
<sequence length="735" mass="81745">MASHIKASQIVSIFVIILALNLNFSSLLGQRQRDNFVYNGFIGSNLQLDGLAEIKPDGLLQLTNLTIQQTAHAYHPFVINFKNSSSFSTTFVFAIVSERPNRTGHGFAFTISPSHIEGGSDAEYLGILNVTNNGSSSNRIFAIEVDTSRSLEFGDRDNNHVGIDVNSLNSVEAATAAYFNEKVGRNDSLYLSSGDAIQVWIDYDGVKKRIEVVLAPIGVTRPRIPLLSTQLDLSLVFVDRMYVGFSASNGILQSSQYILGWSFNIDGKAQKLDVTRLPPVPRRKEPKERHEQTIGLSVGMVMVVLVTLLGGLYIVRRKRYDEIREDWEKEYGPQRFSYKDLYKATEGFKDKALLGSGGFGKVYRGTLLKSKVEVAIKRVSHESTQGMKEFVAEIASLGKLRHRNMVPLQGYCRRRGELLLVYDYMSNGSLDKYLFTNERLKLSWTQRYKILQGVASALVYLHEEWEQVVLHRDVKASNVLLDADFNGRLGDFGLARLYEHGEIPQTTRVVGTLGYLAPELTRTGKATTKTDVFAFGAFMLEVACGRRPVEQQELPEKMILVDWVHDCWRKGSILETSDPSLGDGYVMEHMELVLKLGLLCSHPSPDARPSMRHVLHCLDGEAFLSEQALEGFPTDAASATTLVIDDGSSSVAPSNASSPPQSCSVHTTLPAADDLELSLELLFLYANAMVFKYVCNVLILDVYVCIPNGCKFIGNSEAKIHCSQEQINLTNLCKH</sequence>
<evidence type="ECO:0000256" key="15">
    <source>
        <dbReference type="ARBA" id="ARBA00023170"/>
    </source>
</evidence>
<keyword evidence="23" id="KW-1185">Reference proteome</keyword>
<evidence type="ECO:0000313" key="22">
    <source>
        <dbReference type="EMBL" id="KAK9158847.1"/>
    </source>
</evidence>
<keyword evidence="16" id="KW-0325">Glycoprotein</keyword>
<dbReference type="SMART" id="SM00220">
    <property type="entry name" value="S_TKc"/>
    <property type="match status" value="1"/>
</dbReference>
<evidence type="ECO:0000256" key="2">
    <source>
        <dbReference type="ARBA" id="ARBA00008536"/>
    </source>
</evidence>
<dbReference type="Proteomes" id="UP001419268">
    <property type="component" value="Unassembled WGS sequence"/>
</dbReference>
<dbReference type="InterPro" id="IPR008271">
    <property type="entry name" value="Ser/Thr_kinase_AS"/>
</dbReference>
<accession>A0AAP0KUA3</accession>
<evidence type="ECO:0000256" key="19">
    <source>
        <dbReference type="PROSITE-ProRule" id="PRU10141"/>
    </source>
</evidence>
<dbReference type="InterPro" id="IPR000719">
    <property type="entry name" value="Prot_kinase_dom"/>
</dbReference>
<keyword evidence="13 20" id="KW-1133">Transmembrane helix</keyword>
<keyword evidence="7 20" id="KW-0812">Transmembrane</keyword>
<evidence type="ECO:0000256" key="12">
    <source>
        <dbReference type="ARBA" id="ARBA00022840"/>
    </source>
</evidence>
<evidence type="ECO:0000256" key="14">
    <source>
        <dbReference type="ARBA" id="ARBA00023136"/>
    </source>
</evidence>
<dbReference type="GO" id="GO:0030246">
    <property type="term" value="F:carbohydrate binding"/>
    <property type="evidence" value="ECO:0007669"/>
    <property type="project" value="UniProtKB-KW"/>
</dbReference>
<dbReference type="FunFam" id="3.30.200.20:FF:000112">
    <property type="entry name" value="Lectin-domain containing receptor kinase A4.3"/>
    <property type="match status" value="1"/>
</dbReference>
<dbReference type="Gene3D" id="1.10.510.10">
    <property type="entry name" value="Transferase(Phosphotransferase) domain 1"/>
    <property type="match status" value="1"/>
</dbReference>
<dbReference type="SUPFAM" id="SSF49899">
    <property type="entry name" value="Concanavalin A-like lectins/glucanases"/>
    <property type="match status" value="1"/>
</dbReference>
<evidence type="ECO:0000256" key="1">
    <source>
        <dbReference type="ARBA" id="ARBA00004479"/>
    </source>
</evidence>
<keyword evidence="5" id="KW-0723">Serine/threonine-protein kinase</keyword>
<dbReference type="AlphaFoldDB" id="A0AAP0KUA3"/>
<dbReference type="Pfam" id="PF00069">
    <property type="entry name" value="Pkinase"/>
    <property type="match status" value="1"/>
</dbReference>
<dbReference type="PROSITE" id="PS50011">
    <property type="entry name" value="PROTEIN_KINASE_DOM"/>
    <property type="match status" value="1"/>
</dbReference>
<dbReference type="GO" id="GO:0016020">
    <property type="term" value="C:membrane"/>
    <property type="evidence" value="ECO:0007669"/>
    <property type="project" value="UniProtKB-SubCell"/>
</dbReference>
<keyword evidence="9" id="KW-0430">Lectin</keyword>
<dbReference type="PROSITE" id="PS00108">
    <property type="entry name" value="PROTEIN_KINASE_ST"/>
    <property type="match status" value="1"/>
</dbReference>
<evidence type="ECO:0000256" key="20">
    <source>
        <dbReference type="SAM" id="Phobius"/>
    </source>
</evidence>
<evidence type="ECO:0000256" key="8">
    <source>
        <dbReference type="ARBA" id="ARBA00022729"/>
    </source>
</evidence>
<evidence type="ECO:0000256" key="16">
    <source>
        <dbReference type="ARBA" id="ARBA00023180"/>
    </source>
</evidence>
<feature type="binding site" evidence="19">
    <location>
        <position position="377"/>
    </location>
    <ligand>
        <name>ATP</name>
        <dbReference type="ChEBI" id="CHEBI:30616"/>
    </ligand>
</feature>
<dbReference type="SUPFAM" id="SSF56112">
    <property type="entry name" value="Protein kinase-like (PK-like)"/>
    <property type="match status" value="1"/>
</dbReference>
<reference evidence="22 23" key="1">
    <citation type="submission" date="2024-01" db="EMBL/GenBank/DDBJ databases">
        <title>Genome assemblies of Stephania.</title>
        <authorList>
            <person name="Yang L."/>
        </authorList>
    </citation>
    <scope>NUCLEOTIDE SEQUENCE [LARGE SCALE GENOMIC DNA]</scope>
    <source>
        <strain evidence="22">JXDWG</strain>
        <tissue evidence="22">Leaf</tissue>
    </source>
</reference>
<evidence type="ECO:0000256" key="11">
    <source>
        <dbReference type="ARBA" id="ARBA00022777"/>
    </source>
</evidence>
<evidence type="ECO:0000259" key="21">
    <source>
        <dbReference type="PROSITE" id="PS50011"/>
    </source>
</evidence>
<comment type="similarity">
    <text evidence="3">In the C-terminal section; belongs to the protein kinase superfamily. Ser/Thr protein kinase family.</text>
</comment>
<evidence type="ECO:0000256" key="3">
    <source>
        <dbReference type="ARBA" id="ARBA00010217"/>
    </source>
</evidence>
<dbReference type="CDD" id="cd14066">
    <property type="entry name" value="STKc_IRAK"/>
    <property type="match status" value="1"/>
</dbReference>
<dbReference type="InterPro" id="IPR050528">
    <property type="entry name" value="L-type_Lectin-RKs"/>
</dbReference>
<evidence type="ECO:0000256" key="18">
    <source>
        <dbReference type="ARBA" id="ARBA00048679"/>
    </source>
</evidence>
<comment type="subcellular location">
    <subcellularLocation>
        <location evidence="1">Membrane</location>
        <topology evidence="1">Single-pass type I membrane protein</topology>
    </subcellularLocation>
</comment>
<keyword evidence="12 19" id="KW-0067">ATP-binding</keyword>
<keyword evidence="11" id="KW-0418">Kinase</keyword>
<dbReference type="GO" id="GO:0005524">
    <property type="term" value="F:ATP binding"/>
    <property type="evidence" value="ECO:0007669"/>
    <property type="project" value="UniProtKB-UniRule"/>
</dbReference>
<dbReference type="PANTHER" id="PTHR27007">
    <property type="match status" value="1"/>
</dbReference>
<dbReference type="EC" id="2.7.11.1" evidence="4"/>
<keyword evidence="6" id="KW-0808">Transferase</keyword>
<evidence type="ECO:0000256" key="6">
    <source>
        <dbReference type="ARBA" id="ARBA00022679"/>
    </source>
</evidence>